<keyword evidence="5" id="KW-0378">Hydrolase</keyword>
<feature type="non-terminal residue" evidence="6">
    <location>
        <position position="273"/>
    </location>
</feature>
<evidence type="ECO:0000256" key="2">
    <source>
        <dbReference type="ARBA" id="ARBA00022438"/>
    </source>
</evidence>
<dbReference type="Proteomes" id="UP000178606">
    <property type="component" value="Unassembled WGS sequence"/>
</dbReference>
<dbReference type="EMBL" id="MFKF01000251">
    <property type="protein sequence ID" value="OGG48312.1"/>
    <property type="molecule type" value="Genomic_DNA"/>
</dbReference>
<name>A0A1F6CHG3_HANXR</name>
<comment type="caution">
    <text evidence="6">The sequence shown here is derived from an EMBL/GenBank/DDBJ whole genome shotgun (WGS) entry which is preliminary data.</text>
</comment>
<keyword evidence="2" id="KW-0031">Aminopeptidase</keyword>
<reference evidence="6 7" key="1">
    <citation type="journal article" date="2016" name="Nat. Commun.">
        <title>Thousands of microbial genomes shed light on interconnected biogeochemical processes in an aquifer system.</title>
        <authorList>
            <person name="Anantharaman K."/>
            <person name="Brown C.T."/>
            <person name="Hug L.A."/>
            <person name="Sharon I."/>
            <person name="Castelle C.J."/>
            <person name="Probst A.J."/>
            <person name="Thomas B.C."/>
            <person name="Singh A."/>
            <person name="Wilkins M.J."/>
            <person name="Karaoz U."/>
            <person name="Brodie E.L."/>
            <person name="Williams K.H."/>
            <person name="Hubbard S.S."/>
            <person name="Banfield J.F."/>
        </authorList>
    </citation>
    <scope>NUCLEOTIDE SEQUENCE [LARGE SCALE GENOMIC DNA]</scope>
    <source>
        <strain evidence="7">RIFCSPLOWO2_12_FULL_64_10</strain>
    </source>
</reference>
<dbReference type="Gene3D" id="3.40.630.10">
    <property type="entry name" value="Zn peptidases"/>
    <property type="match status" value="1"/>
</dbReference>
<evidence type="ECO:0000256" key="5">
    <source>
        <dbReference type="ARBA" id="ARBA00022801"/>
    </source>
</evidence>
<protein>
    <submittedName>
        <fullName evidence="6">Endoglucanase</fullName>
    </submittedName>
</protein>
<evidence type="ECO:0000256" key="3">
    <source>
        <dbReference type="ARBA" id="ARBA00022670"/>
    </source>
</evidence>
<proteinExistence type="inferred from homology"/>
<evidence type="ECO:0000313" key="7">
    <source>
        <dbReference type="Proteomes" id="UP000178606"/>
    </source>
</evidence>
<dbReference type="Gene3D" id="2.40.30.40">
    <property type="entry name" value="Peptidase M42, domain 2"/>
    <property type="match status" value="1"/>
</dbReference>
<dbReference type="GO" id="GO:0004177">
    <property type="term" value="F:aminopeptidase activity"/>
    <property type="evidence" value="ECO:0007669"/>
    <property type="project" value="UniProtKB-KW"/>
</dbReference>
<sequence length="273" mass="29888">MKLLKELCETPGIPGREEKLRAIVRRELEGVVDEMRVDALGNLICVKRAAGKRRLMIAAHTDEIGFMVSHVDDKGFIRLVPLGGHDPRNMVAQRVTVQGKRDLIGLLYPGQKPTHLLTDEERKQQPKVSDFFVDVGLPGEKVKELAPVGSPVTLLRDFAEIGDSVSCKAMDNRLAVYIMIRAMQQAKRFAFETYAVATAQEEVGLRGAQVSAFGVEPDVGVALDITLAVDIPGVPEHERVTQLGGGTAIKLLDSSHIAHPGLVEAFRSLAERR</sequence>
<dbReference type="AlphaFoldDB" id="A0A1F6CHG3"/>
<gene>
    <name evidence="6" type="ORF">A3F84_27670</name>
</gene>
<comment type="similarity">
    <text evidence="1">Belongs to the peptidase M42 family.</text>
</comment>
<dbReference type="InterPro" id="IPR008007">
    <property type="entry name" value="Peptidase_M42"/>
</dbReference>
<dbReference type="PANTHER" id="PTHR32481:SF0">
    <property type="entry name" value="AMINOPEPTIDASE YPDE-RELATED"/>
    <property type="match status" value="1"/>
</dbReference>
<dbReference type="SUPFAM" id="SSF101821">
    <property type="entry name" value="Aminopeptidase/glucanase lid domain"/>
    <property type="match status" value="1"/>
</dbReference>
<dbReference type="InterPro" id="IPR023367">
    <property type="entry name" value="Peptidase_M42_dom2"/>
</dbReference>
<organism evidence="6 7">
    <name type="scientific">Handelsmanbacteria sp. (strain RIFCSPLOWO2_12_FULL_64_10)</name>
    <dbReference type="NCBI Taxonomy" id="1817868"/>
    <lineage>
        <taxon>Bacteria</taxon>
        <taxon>Candidatus Handelsmaniibacteriota</taxon>
    </lineage>
</organism>
<evidence type="ECO:0000256" key="1">
    <source>
        <dbReference type="ARBA" id="ARBA00006272"/>
    </source>
</evidence>
<evidence type="ECO:0000256" key="4">
    <source>
        <dbReference type="ARBA" id="ARBA00022723"/>
    </source>
</evidence>
<dbReference type="InterPro" id="IPR051464">
    <property type="entry name" value="Peptidase_M42_aminopept"/>
</dbReference>
<evidence type="ECO:0000313" key="6">
    <source>
        <dbReference type="EMBL" id="OGG48312.1"/>
    </source>
</evidence>
<accession>A0A1F6CHG3</accession>
<dbReference type="PANTHER" id="PTHR32481">
    <property type="entry name" value="AMINOPEPTIDASE"/>
    <property type="match status" value="1"/>
</dbReference>
<dbReference type="GO" id="GO:0006508">
    <property type="term" value="P:proteolysis"/>
    <property type="evidence" value="ECO:0007669"/>
    <property type="project" value="UniProtKB-KW"/>
</dbReference>
<dbReference type="SUPFAM" id="SSF53187">
    <property type="entry name" value="Zn-dependent exopeptidases"/>
    <property type="match status" value="1"/>
</dbReference>
<dbReference type="Pfam" id="PF05343">
    <property type="entry name" value="Peptidase_M42"/>
    <property type="match status" value="1"/>
</dbReference>
<keyword evidence="4" id="KW-0479">Metal-binding</keyword>
<dbReference type="GO" id="GO:0046872">
    <property type="term" value="F:metal ion binding"/>
    <property type="evidence" value="ECO:0007669"/>
    <property type="project" value="UniProtKB-KW"/>
</dbReference>
<keyword evidence="3" id="KW-0645">Protease</keyword>